<evidence type="ECO:0000313" key="5">
    <source>
        <dbReference type="EMBL" id="OGF18779.1"/>
    </source>
</evidence>
<name>A0A1F5RWF5_9BACT</name>
<dbReference type="AlphaFoldDB" id="A0A1F5RWF5"/>
<dbReference type="InterPro" id="IPR036390">
    <property type="entry name" value="WH_DNA-bd_sf"/>
</dbReference>
<dbReference type="Gene3D" id="1.10.10.10">
    <property type="entry name" value="Winged helix-like DNA-binding domain superfamily/Winged helix DNA-binding domain"/>
    <property type="match status" value="2"/>
</dbReference>
<keyword evidence="1" id="KW-0963">Cytoplasm</keyword>
<keyword evidence="3" id="KW-0159">Chromosome partition</keyword>
<dbReference type="GO" id="GO:0051304">
    <property type="term" value="P:chromosome separation"/>
    <property type="evidence" value="ECO:0007669"/>
    <property type="project" value="InterPro"/>
</dbReference>
<evidence type="ECO:0000313" key="6">
    <source>
        <dbReference type="Proteomes" id="UP000177878"/>
    </source>
</evidence>
<keyword evidence="2" id="KW-0132">Cell division</keyword>
<evidence type="ECO:0000256" key="3">
    <source>
        <dbReference type="ARBA" id="ARBA00022829"/>
    </source>
</evidence>
<dbReference type="GO" id="GO:0051301">
    <property type="term" value="P:cell division"/>
    <property type="evidence" value="ECO:0007669"/>
    <property type="project" value="UniProtKB-KW"/>
</dbReference>
<evidence type="ECO:0000256" key="4">
    <source>
        <dbReference type="ARBA" id="ARBA00023306"/>
    </source>
</evidence>
<dbReference type="InterPro" id="IPR005234">
    <property type="entry name" value="ScpB_csome_segregation"/>
</dbReference>
<dbReference type="STRING" id="1797988.A3I35_00340"/>
<gene>
    <name evidence="5" type="ORF">A3I35_00340</name>
</gene>
<reference evidence="5 6" key="1">
    <citation type="journal article" date="2016" name="Nat. Commun.">
        <title>Thousands of microbial genomes shed light on interconnected biogeochemical processes in an aquifer system.</title>
        <authorList>
            <person name="Anantharaman K."/>
            <person name="Brown C.T."/>
            <person name="Hug L.A."/>
            <person name="Sharon I."/>
            <person name="Castelle C.J."/>
            <person name="Probst A.J."/>
            <person name="Thomas B.C."/>
            <person name="Singh A."/>
            <person name="Wilkins M.J."/>
            <person name="Karaoz U."/>
            <person name="Brodie E.L."/>
            <person name="Williams K.H."/>
            <person name="Hubbard S.S."/>
            <person name="Banfield J.F."/>
        </authorList>
    </citation>
    <scope>NUCLEOTIDE SEQUENCE [LARGE SCALE GENOMIC DNA]</scope>
</reference>
<protein>
    <submittedName>
        <fullName evidence="5">SMC-Scp complex subunit ScpB</fullName>
    </submittedName>
</protein>
<proteinExistence type="predicted"/>
<dbReference type="InterPro" id="IPR036388">
    <property type="entry name" value="WH-like_DNA-bd_sf"/>
</dbReference>
<dbReference type="Pfam" id="PF04079">
    <property type="entry name" value="SMC_ScpB"/>
    <property type="match status" value="1"/>
</dbReference>
<comment type="caution">
    <text evidence="5">The sequence shown here is derived from an EMBL/GenBank/DDBJ whole genome shotgun (WGS) entry which is preliminary data.</text>
</comment>
<dbReference type="Proteomes" id="UP000177878">
    <property type="component" value="Unassembled WGS sequence"/>
</dbReference>
<dbReference type="PANTHER" id="PTHR34298">
    <property type="entry name" value="SEGREGATION AND CONDENSATION PROTEIN B"/>
    <property type="match status" value="1"/>
</dbReference>
<dbReference type="PANTHER" id="PTHR34298:SF2">
    <property type="entry name" value="SEGREGATION AND CONDENSATION PROTEIN B"/>
    <property type="match status" value="1"/>
</dbReference>
<organism evidence="5 6">
    <name type="scientific">Candidatus Falkowbacteria bacterium RIFCSPLOWO2_02_FULL_45_15</name>
    <dbReference type="NCBI Taxonomy" id="1797988"/>
    <lineage>
        <taxon>Bacteria</taxon>
        <taxon>Candidatus Falkowiibacteriota</taxon>
    </lineage>
</organism>
<evidence type="ECO:0000256" key="1">
    <source>
        <dbReference type="ARBA" id="ARBA00022490"/>
    </source>
</evidence>
<dbReference type="NCBIfam" id="TIGR00281">
    <property type="entry name" value="SMC-Scp complex subunit ScpB"/>
    <property type="match status" value="1"/>
</dbReference>
<keyword evidence="4" id="KW-0131">Cell cycle</keyword>
<dbReference type="EMBL" id="MFFV01000047">
    <property type="protein sequence ID" value="OGF18779.1"/>
    <property type="molecule type" value="Genomic_DNA"/>
</dbReference>
<dbReference type="SUPFAM" id="SSF46785">
    <property type="entry name" value="Winged helix' DNA-binding domain"/>
    <property type="match status" value="2"/>
</dbReference>
<sequence length="183" mass="20573">MSTSLKSQIESLLFIAGKPLAAKDIIRLVEEKISVKDAHAAVDELIKDYQDKNGGVRIIKSASEAQMVTGGDNAAVIQNFIKTETTAELTKPSIEALTIIAYRGPITKWELERIRGINCSLILRNLMLRGLVEEMADSHKKETCYTVTLDFLRYLGMADVRQLPDYESLRNNENIEKFLRGEQ</sequence>
<evidence type="ECO:0000256" key="2">
    <source>
        <dbReference type="ARBA" id="ARBA00022618"/>
    </source>
</evidence>
<accession>A0A1F5RWF5</accession>